<name>A0ABM9I4J0_9GAMM</name>
<evidence type="ECO:0000313" key="3">
    <source>
        <dbReference type="Proteomes" id="UP001162030"/>
    </source>
</evidence>
<gene>
    <name evidence="2" type="ORF">MSZNOR_3173</name>
</gene>
<organism evidence="2 3">
    <name type="scientific">Methylocaldum szegediense</name>
    <dbReference type="NCBI Taxonomy" id="73780"/>
    <lineage>
        <taxon>Bacteria</taxon>
        <taxon>Pseudomonadati</taxon>
        <taxon>Pseudomonadota</taxon>
        <taxon>Gammaproteobacteria</taxon>
        <taxon>Methylococcales</taxon>
        <taxon>Methylococcaceae</taxon>
        <taxon>Methylocaldum</taxon>
    </lineage>
</organism>
<sequence>MDIKRVVLTATLALMAGNGLAADVSAMDRKDTERFPATVHQQRLLGRWLAKIGEFARFEATVETPSKNRYQEWPASLNQLQVLGRTEKKTRP</sequence>
<feature type="chain" id="PRO_5045277476" evidence="1">
    <location>
        <begin position="22"/>
        <end position="92"/>
    </location>
</feature>
<keyword evidence="3" id="KW-1185">Reference proteome</keyword>
<proteinExistence type="predicted"/>
<keyword evidence="1" id="KW-0732">Signal</keyword>
<evidence type="ECO:0000313" key="2">
    <source>
        <dbReference type="EMBL" id="CAI8887312.1"/>
    </source>
</evidence>
<dbReference type="EMBL" id="OX458333">
    <property type="protein sequence ID" value="CAI8887312.1"/>
    <property type="molecule type" value="Genomic_DNA"/>
</dbReference>
<feature type="signal peptide" evidence="1">
    <location>
        <begin position="1"/>
        <end position="21"/>
    </location>
</feature>
<dbReference type="RefSeq" id="WP_317963293.1">
    <property type="nucleotide sequence ID" value="NZ_OX458333.1"/>
</dbReference>
<accession>A0ABM9I4J0</accession>
<protein>
    <submittedName>
        <fullName evidence="2">Uncharacterized protein</fullName>
    </submittedName>
</protein>
<reference evidence="2 3" key="1">
    <citation type="submission" date="2023-03" db="EMBL/GenBank/DDBJ databases">
        <authorList>
            <person name="Pearce D."/>
        </authorList>
    </citation>
    <scope>NUCLEOTIDE SEQUENCE [LARGE SCALE GENOMIC DNA]</scope>
    <source>
        <strain evidence="2">Msz</strain>
    </source>
</reference>
<dbReference type="Proteomes" id="UP001162030">
    <property type="component" value="Chromosome"/>
</dbReference>
<evidence type="ECO:0000256" key="1">
    <source>
        <dbReference type="SAM" id="SignalP"/>
    </source>
</evidence>